<name>A0A086TB52_HAPC1</name>
<dbReference type="STRING" id="857340.A0A086TB52"/>
<dbReference type="EMBL" id="JPKY01000018">
    <property type="protein sequence ID" value="KFH46584.1"/>
    <property type="molecule type" value="Genomic_DNA"/>
</dbReference>
<dbReference type="HOGENOM" id="CLU_093550_0_0_1"/>
<evidence type="ECO:0000313" key="3">
    <source>
        <dbReference type="EMBL" id="KFH46584.1"/>
    </source>
</evidence>
<keyword evidence="4" id="KW-1185">Reference proteome</keyword>
<reference evidence="4" key="1">
    <citation type="journal article" date="2014" name="Genome Announc.">
        <title>Genome sequence and annotation of Acremonium chrysogenum, producer of the beta-lactam antibiotic cephalosporin C.</title>
        <authorList>
            <person name="Terfehr D."/>
            <person name="Dahlmann T.A."/>
            <person name="Specht T."/>
            <person name="Zadra I."/>
            <person name="Kuernsteiner H."/>
            <person name="Kueck U."/>
        </authorList>
    </citation>
    <scope>NUCLEOTIDE SEQUENCE [LARGE SCALE GENOMIC DNA]</scope>
    <source>
        <strain evidence="4">ATCC 11550 / CBS 779.69 / DSM 880 / IAM 14645 / JCM 23072 / IMI 49137</strain>
    </source>
</reference>
<evidence type="ECO:0000256" key="2">
    <source>
        <dbReference type="SAM" id="SignalP"/>
    </source>
</evidence>
<dbReference type="OrthoDB" id="4160690at2759"/>
<feature type="compositionally biased region" description="Low complexity" evidence="1">
    <location>
        <begin position="118"/>
        <end position="167"/>
    </location>
</feature>
<dbReference type="AlphaFoldDB" id="A0A086TB52"/>
<feature type="signal peptide" evidence="2">
    <location>
        <begin position="1"/>
        <end position="19"/>
    </location>
</feature>
<feature type="region of interest" description="Disordered" evidence="1">
    <location>
        <begin position="101"/>
        <end position="198"/>
    </location>
</feature>
<proteinExistence type="predicted"/>
<feature type="chain" id="PRO_5001815479" evidence="2">
    <location>
        <begin position="20"/>
        <end position="220"/>
    </location>
</feature>
<comment type="caution">
    <text evidence="3">The sequence shown here is derived from an EMBL/GenBank/DDBJ whole genome shotgun (WGS) entry which is preliminary data.</text>
</comment>
<accession>A0A086TB52</accession>
<keyword evidence="2" id="KW-0732">Signal</keyword>
<organism evidence="3 4">
    <name type="scientific">Hapsidospora chrysogenum (strain ATCC 11550 / CBS 779.69 / DSM 880 / IAM 14645 / JCM 23072 / IMI 49137)</name>
    <name type="common">Acremonium chrysogenum</name>
    <dbReference type="NCBI Taxonomy" id="857340"/>
    <lineage>
        <taxon>Eukaryota</taxon>
        <taxon>Fungi</taxon>
        <taxon>Dikarya</taxon>
        <taxon>Ascomycota</taxon>
        <taxon>Pezizomycotina</taxon>
        <taxon>Sordariomycetes</taxon>
        <taxon>Hypocreomycetidae</taxon>
        <taxon>Hypocreales</taxon>
        <taxon>Bionectriaceae</taxon>
        <taxon>Hapsidospora</taxon>
    </lineage>
</organism>
<evidence type="ECO:0000256" key="1">
    <source>
        <dbReference type="SAM" id="MobiDB-lite"/>
    </source>
</evidence>
<protein>
    <submittedName>
        <fullName evidence="3">Uncharacterized protein</fullName>
    </submittedName>
</protein>
<gene>
    <name evidence="3" type="ORF">ACRE_026420</name>
</gene>
<dbReference type="Proteomes" id="UP000029964">
    <property type="component" value="Unassembled WGS sequence"/>
</dbReference>
<evidence type="ECO:0000313" key="4">
    <source>
        <dbReference type="Proteomes" id="UP000029964"/>
    </source>
</evidence>
<sequence length="220" mass="22170">MQLNLSILSLACLATTAVAVSNIDLEFDDTFLLAEKRQDGPAYQCHSDCGLTIRGSREPGHCDDDEWLAQLEGCLDCALEFEIWEHYGNSVGEAAEACGLDATPKPAETGDDDDDDAGSAPAEPTATSTSADGGSAAPPSSAVDEPTSTATAPTATSAASHSGHATSNAGHPTPVPSGAGHSNTTATPTPTHVPDSGASQSWASQILVGAAALLVAANLV</sequence>
<feature type="compositionally biased region" description="Polar residues" evidence="1">
    <location>
        <begin position="180"/>
        <end position="190"/>
    </location>
</feature>